<protein>
    <submittedName>
        <fullName evidence="1">Uncharacterized protein</fullName>
    </submittedName>
</protein>
<dbReference type="AlphaFoldDB" id="A0A0A8YZ16"/>
<accession>A0A0A8YZ16</accession>
<reference evidence="1" key="2">
    <citation type="journal article" date="2015" name="Data Brief">
        <title>Shoot transcriptome of the giant reed, Arundo donax.</title>
        <authorList>
            <person name="Barrero R.A."/>
            <person name="Guerrero F.D."/>
            <person name="Moolhuijzen P."/>
            <person name="Goolsby J.A."/>
            <person name="Tidwell J."/>
            <person name="Bellgard S.E."/>
            <person name="Bellgard M.I."/>
        </authorList>
    </citation>
    <scope>NUCLEOTIDE SEQUENCE</scope>
    <source>
        <tissue evidence="1">Shoot tissue taken approximately 20 cm above the soil surface</tissue>
    </source>
</reference>
<proteinExistence type="predicted"/>
<dbReference type="EMBL" id="GBRH01265496">
    <property type="protein sequence ID" value="JAD32399.1"/>
    <property type="molecule type" value="Transcribed_RNA"/>
</dbReference>
<organism evidence="1">
    <name type="scientific">Arundo donax</name>
    <name type="common">Giant reed</name>
    <name type="synonym">Donax arundinaceus</name>
    <dbReference type="NCBI Taxonomy" id="35708"/>
    <lineage>
        <taxon>Eukaryota</taxon>
        <taxon>Viridiplantae</taxon>
        <taxon>Streptophyta</taxon>
        <taxon>Embryophyta</taxon>
        <taxon>Tracheophyta</taxon>
        <taxon>Spermatophyta</taxon>
        <taxon>Magnoliopsida</taxon>
        <taxon>Liliopsida</taxon>
        <taxon>Poales</taxon>
        <taxon>Poaceae</taxon>
        <taxon>PACMAD clade</taxon>
        <taxon>Arundinoideae</taxon>
        <taxon>Arundineae</taxon>
        <taxon>Arundo</taxon>
    </lineage>
</organism>
<evidence type="ECO:0000313" key="1">
    <source>
        <dbReference type="EMBL" id="JAD32399.1"/>
    </source>
</evidence>
<reference evidence="1" key="1">
    <citation type="submission" date="2014-09" db="EMBL/GenBank/DDBJ databases">
        <authorList>
            <person name="Magalhaes I.L.F."/>
            <person name="Oliveira U."/>
            <person name="Santos F.R."/>
            <person name="Vidigal T.H.D.A."/>
            <person name="Brescovit A.D."/>
            <person name="Santos A.J."/>
        </authorList>
    </citation>
    <scope>NUCLEOTIDE SEQUENCE</scope>
    <source>
        <tissue evidence="1">Shoot tissue taken approximately 20 cm above the soil surface</tissue>
    </source>
</reference>
<name>A0A0A8YZ16_ARUDO</name>
<sequence>MEPAETKFITSFEDIQLLLSIPACALHNDLCYSVTTFHPGLCYCINDCSSTSDIDRQ</sequence>